<evidence type="ECO:0000313" key="3">
    <source>
        <dbReference type="Proteomes" id="UP000763641"/>
    </source>
</evidence>
<proteinExistence type="predicted"/>
<sequence length="166" mass="17712">MHLEITALFAVTMLAGCATMPQPGGAPVPIEREEISYSTAPCFGTCPVYTVTVHPDGSGVFEGKAHTAITGLRSFTMTPDAYRRFAAALSPYRPASGERLIQPGSPDCGNAPTDMPSVDVHWTGLEGAGQHLSLYYGCRPDSDDRMRTTLRAAPDLLPIAAFIGKR</sequence>
<organism evidence="2 3">
    <name type="scientific">Sphingomonas longa</name>
    <dbReference type="NCBI Taxonomy" id="2778730"/>
    <lineage>
        <taxon>Bacteria</taxon>
        <taxon>Pseudomonadati</taxon>
        <taxon>Pseudomonadota</taxon>
        <taxon>Alphaproteobacteria</taxon>
        <taxon>Sphingomonadales</taxon>
        <taxon>Sphingomonadaceae</taxon>
        <taxon>Sphingomonas</taxon>
    </lineage>
</organism>
<dbReference type="RefSeq" id="WP_204196821.1">
    <property type="nucleotide sequence ID" value="NZ_JAFEMC010000002.1"/>
</dbReference>
<protein>
    <recommendedName>
        <fullName evidence="1">DUF6438 domain-containing protein</fullName>
    </recommendedName>
</protein>
<evidence type="ECO:0000313" key="2">
    <source>
        <dbReference type="EMBL" id="MBM6576036.1"/>
    </source>
</evidence>
<accession>A0ABS2D540</accession>
<reference evidence="2 3" key="1">
    <citation type="submission" date="2020-12" db="EMBL/GenBank/DDBJ databases">
        <title>Sphingomonas sp.</title>
        <authorList>
            <person name="Kim M.K."/>
        </authorList>
    </citation>
    <scope>NUCLEOTIDE SEQUENCE [LARGE SCALE GENOMIC DNA]</scope>
    <source>
        <strain evidence="2 3">BT552</strain>
    </source>
</reference>
<name>A0ABS2D540_9SPHN</name>
<dbReference type="EMBL" id="JAFEMC010000002">
    <property type="protein sequence ID" value="MBM6576036.1"/>
    <property type="molecule type" value="Genomic_DNA"/>
</dbReference>
<dbReference type="Proteomes" id="UP000763641">
    <property type="component" value="Unassembled WGS sequence"/>
</dbReference>
<evidence type="ECO:0000259" key="1">
    <source>
        <dbReference type="Pfam" id="PF20033"/>
    </source>
</evidence>
<keyword evidence="3" id="KW-1185">Reference proteome</keyword>
<comment type="caution">
    <text evidence="2">The sequence shown here is derived from an EMBL/GenBank/DDBJ whole genome shotgun (WGS) entry which is preliminary data.</text>
</comment>
<dbReference type="Pfam" id="PF20033">
    <property type="entry name" value="DUF6438"/>
    <property type="match status" value="1"/>
</dbReference>
<dbReference type="InterPro" id="IPR045497">
    <property type="entry name" value="DUF6438"/>
</dbReference>
<feature type="domain" description="DUF6438" evidence="1">
    <location>
        <begin position="34"/>
        <end position="141"/>
    </location>
</feature>
<gene>
    <name evidence="2" type="ORF">ILT43_06595</name>
</gene>